<comment type="caution">
    <text evidence="24">Lacks conserved residue(s) required for the propagation of feature annotation.</text>
</comment>
<dbReference type="STRING" id="1123397.SAMN05660831_01610"/>
<proteinExistence type="inferred from homology"/>
<dbReference type="Gene3D" id="1.10.287.3610">
    <property type="match status" value="1"/>
</dbReference>
<reference evidence="25 26" key="1">
    <citation type="submission" date="2016-10" db="EMBL/GenBank/DDBJ databases">
        <authorList>
            <person name="de Groot N.N."/>
        </authorList>
    </citation>
    <scope>NUCLEOTIDE SEQUENCE [LARGE SCALE GENOMIC DNA]</scope>
    <source>
        <strain evidence="25 26">HL3</strain>
    </source>
</reference>
<gene>
    <name evidence="25" type="ORF">SAMN05660831_01610</name>
</gene>
<keyword evidence="5" id="KW-1003">Cell membrane</keyword>
<feature type="binding site" evidence="22">
    <location>
        <position position="24"/>
    </location>
    <ligand>
        <name>ATP</name>
        <dbReference type="ChEBI" id="CHEBI:30616"/>
    </ligand>
</feature>
<feature type="binding site" evidence="22">
    <location>
        <begin position="102"/>
        <end position="103"/>
    </location>
    <ligand>
        <name>ATP</name>
        <dbReference type="ChEBI" id="CHEBI:30616"/>
    </ligand>
</feature>
<feature type="binding site" evidence="21">
    <location>
        <position position="77"/>
    </location>
    <ligand>
        <name>substrate</name>
    </ligand>
</feature>
<dbReference type="GO" id="GO:0006654">
    <property type="term" value="P:phosphatidic acid biosynthetic process"/>
    <property type="evidence" value="ECO:0007669"/>
    <property type="project" value="InterPro"/>
</dbReference>
<evidence type="ECO:0000256" key="23">
    <source>
        <dbReference type="PIRSR" id="PIRSR600829-4"/>
    </source>
</evidence>
<dbReference type="InterPro" id="IPR033718">
    <property type="entry name" value="DAGK_prok"/>
</dbReference>
<evidence type="ECO:0000256" key="11">
    <source>
        <dbReference type="ARBA" id="ARBA00022741"/>
    </source>
</evidence>
<dbReference type="CDD" id="cd14264">
    <property type="entry name" value="DAGK_IM"/>
    <property type="match status" value="1"/>
</dbReference>
<evidence type="ECO:0000313" key="25">
    <source>
        <dbReference type="EMBL" id="SFD42749.1"/>
    </source>
</evidence>
<dbReference type="RefSeq" id="WP_093428258.1">
    <property type="nucleotide sequence ID" value="NZ_FOMJ01000005.1"/>
</dbReference>
<comment type="similarity">
    <text evidence="2 24">Belongs to the bacterial diacylglycerol kinase family.</text>
</comment>
<evidence type="ECO:0000256" key="5">
    <source>
        <dbReference type="ARBA" id="ARBA00022475"/>
    </source>
</evidence>
<feature type="binding site" evidence="21">
    <location>
        <begin position="120"/>
        <end position="125"/>
    </location>
    <ligand>
        <name>substrate</name>
    </ligand>
</feature>
<comment type="function">
    <text evidence="24">Catalyzes the ATP-dependent phosphorylation of sn-l,2-diacylglycerol (DAG) to phosphatidic acid. Involved in the recycling of diacylglycerol produced as a by-product during membrane-derived oligosaccharide (MDO) biosynthesis.</text>
</comment>
<keyword evidence="7 24" id="KW-0997">Cell inner membrane</keyword>
<evidence type="ECO:0000256" key="21">
    <source>
        <dbReference type="PIRSR" id="PIRSR600829-2"/>
    </source>
</evidence>
<evidence type="ECO:0000256" key="13">
    <source>
        <dbReference type="ARBA" id="ARBA00022840"/>
    </source>
</evidence>
<keyword evidence="26" id="KW-1185">Reference proteome</keyword>
<evidence type="ECO:0000256" key="4">
    <source>
        <dbReference type="ARBA" id="ARBA00017575"/>
    </source>
</evidence>
<accession>A0A1I1S8C3</accession>
<dbReference type="GO" id="GO:0004143">
    <property type="term" value="F:ATP-dependent diacylglycerol kinase activity"/>
    <property type="evidence" value="ECO:0007669"/>
    <property type="project" value="UniProtKB-EC"/>
</dbReference>
<keyword evidence="11 22" id="KW-0547">Nucleotide-binding</keyword>
<sequence>MTGAAHQRKPDHRGLAHVAMAMVYSGRGLAAAWRHEEAFRLELLVAALLVPVGLWLGRTGVEYALLFGALVMVLLVELVNSALEAVVDRIGTDDNPLSGRAKDLGSAAVFASLVLVAVIWGAVAWGRFLA</sequence>
<name>A0A1I1S8C3_9GAMM</name>
<keyword evidence="9 24" id="KW-0812">Transmembrane</keyword>
<dbReference type="GO" id="GO:0005886">
    <property type="term" value="C:plasma membrane"/>
    <property type="evidence" value="ECO:0007669"/>
    <property type="project" value="UniProtKB-SubCell"/>
</dbReference>
<evidence type="ECO:0000256" key="18">
    <source>
        <dbReference type="ARBA" id="ARBA00023209"/>
    </source>
</evidence>
<keyword evidence="16 24" id="KW-0443">Lipid metabolism</keyword>
<keyword evidence="14 23" id="KW-0460">Magnesium</keyword>
<keyword evidence="19 24" id="KW-1208">Phospholipid metabolism</keyword>
<dbReference type="Pfam" id="PF01219">
    <property type="entry name" value="DAGK_prokar"/>
    <property type="match status" value="1"/>
</dbReference>
<keyword evidence="15 24" id="KW-1133">Transmembrane helix</keyword>
<feature type="binding site" evidence="23">
    <location>
        <position position="84"/>
    </location>
    <ligand>
        <name>a divalent metal cation</name>
        <dbReference type="ChEBI" id="CHEBI:60240"/>
    </ligand>
</feature>
<keyword evidence="13 22" id="KW-0067">ATP-binding</keyword>
<feature type="binding site" evidence="22">
    <location>
        <position position="36"/>
    </location>
    <ligand>
        <name>ATP</name>
        <dbReference type="ChEBI" id="CHEBI:30616"/>
    </ligand>
</feature>
<keyword evidence="6" id="KW-0444">Lipid biosynthesis</keyword>
<feature type="transmembrane region" description="Helical" evidence="24">
    <location>
        <begin position="63"/>
        <end position="83"/>
    </location>
</feature>
<feature type="binding site" evidence="22">
    <location>
        <position position="84"/>
    </location>
    <ligand>
        <name>ATP</name>
        <dbReference type="ChEBI" id="CHEBI:30616"/>
    </ligand>
</feature>
<evidence type="ECO:0000256" key="8">
    <source>
        <dbReference type="ARBA" id="ARBA00022679"/>
    </source>
</evidence>
<feature type="binding site" evidence="23">
    <location>
        <position position="36"/>
    </location>
    <ligand>
        <name>a divalent metal cation</name>
        <dbReference type="ChEBI" id="CHEBI:60240"/>
    </ligand>
</feature>
<feature type="active site" description="Proton acceptor" evidence="20">
    <location>
        <position position="77"/>
    </location>
</feature>
<evidence type="ECO:0000256" key="17">
    <source>
        <dbReference type="ARBA" id="ARBA00023136"/>
    </source>
</evidence>
<evidence type="ECO:0000256" key="7">
    <source>
        <dbReference type="ARBA" id="ARBA00022519"/>
    </source>
</evidence>
<keyword evidence="8 24" id="KW-0808">Transferase</keyword>
<protein>
    <recommendedName>
        <fullName evidence="4 24">Diacylglycerol kinase</fullName>
        <ecNumber evidence="3 24">2.7.1.107</ecNumber>
    </recommendedName>
</protein>
<dbReference type="OrthoDB" id="9796011at2"/>
<comment type="catalytic activity">
    <reaction evidence="24">
        <text>a 1,2-diacyl-sn-glycerol + ATP = a 1,2-diacyl-sn-glycero-3-phosphate + ADP + H(+)</text>
        <dbReference type="Rhea" id="RHEA:10272"/>
        <dbReference type="ChEBI" id="CHEBI:15378"/>
        <dbReference type="ChEBI" id="CHEBI:17815"/>
        <dbReference type="ChEBI" id="CHEBI:30616"/>
        <dbReference type="ChEBI" id="CHEBI:58608"/>
        <dbReference type="ChEBI" id="CHEBI:456216"/>
        <dbReference type="EC" id="2.7.1.107"/>
    </reaction>
</comment>
<dbReference type="PROSITE" id="PS01069">
    <property type="entry name" value="DAGK_PROKAR"/>
    <property type="match status" value="1"/>
</dbReference>
<keyword evidence="17 24" id="KW-0472">Membrane</keyword>
<comment type="subcellular location">
    <subcellularLocation>
        <location evidence="1 24">Cell inner membrane</location>
        <topology evidence="1 24">Multi-pass membrane protein</topology>
    </subcellularLocation>
</comment>
<evidence type="ECO:0000256" key="9">
    <source>
        <dbReference type="ARBA" id="ARBA00022692"/>
    </source>
</evidence>
<comment type="cofactor">
    <cofactor evidence="23">
        <name>Mg(2+)</name>
        <dbReference type="ChEBI" id="CHEBI:18420"/>
    </cofactor>
    <text evidence="23">Mn(2+), Zn(2+), Cd(2+) and Co(2+) support activity to lesser extents.</text>
</comment>
<keyword evidence="12 24" id="KW-0418">Kinase</keyword>
<evidence type="ECO:0000313" key="26">
    <source>
        <dbReference type="Proteomes" id="UP000198611"/>
    </source>
</evidence>
<feature type="binding site" evidence="21">
    <location>
        <begin position="38"/>
        <end position="42"/>
    </location>
    <ligand>
        <name>substrate</name>
    </ligand>
</feature>
<dbReference type="GO" id="GO:0005524">
    <property type="term" value="F:ATP binding"/>
    <property type="evidence" value="ECO:0007669"/>
    <property type="project" value="UniProtKB-KW"/>
</dbReference>
<evidence type="ECO:0000256" key="22">
    <source>
        <dbReference type="PIRSR" id="PIRSR600829-3"/>
    </source>
</evidence>
<dbReference type="Proteomes" id="UP000198611">
    <property type="component" value="Unassembled WGS sequence"/>
</dbReference>
<evidence type="ECO:0000256" key="6">
    <source>
        <dbReference type="ARBA" id="ARBA00022516"/>
    </source>
</evidence>
<feature type="transmembrane region" description="Helical" evidence="24">
    <location>
        <begin position="104"/>
        <end position="125"/>
    </location>
</feature>
<organism evidence="25 26">
    <name type="scientific">Thiohalospira halophila DSM 15071</name>
    <dbReference type="NCBI Taxonomy" id="1123397"/>
    <lineage>
        <taxon>Bacteria</taxon>
        <taxon>Pseudomonadati</taxon>
        <taxon>Pseudomonadota</taxon>
        <taxon>Gammaproteobacteria</taxon>
        <taxon>Thiohalospirales</taxon>
        <taxon>Thiohalospiraceae</taxon>
        <taxon>Thiohalospira</taxon>
    </lineage>
</organism>
<evidence type="ECO:0000256" key="14">
    <source>
        <dbReference type="ARBA" id="ARBA00022842"/>
    </source>
</evidence>
<dbReference type="EMBL" id="FOMJ01000005">
    <property type="protein sequence ID" value="SFD42749.1"/>
    <property type="molecule type" value="Genomic_DNA"/>
</dbReference>
<dbReference type="PANTHER" id="PTHR34299">
    <property type="entry name" value="DIACYLGLYCEROL KINASE"/>
    <property type="match status" value="1"/>
</dbReference>
<dbReference type="InterPro" id="IPR036945">
    <property type="entry name" value="DAGK_sf"/>
</dbReference>
<dbReference type="AlphaFoldDB" id="A0A1I1S8C3"/>
<evidence type="ECO:0000256" key="10">
    <source>
        <dbReference type="ARBA" id="ARBA00022723"/>
    </source>
</evidence>
<dbReference type="InterPro" id="IPR000829">
    <property type="entry name" value="DAGK"/>
</dbReference>
<evidence type="ECO:0000256" key="2">
    <source>
        <dbReference type="ARBA" id="ARBA00005967"/>
    </source>
</evidence>
<evidence type="ECO:0000256" key="24">
    <source>
        <dbReference type="RuleBase" id="RU363065"/>
    </source>
</evidence>
<evidence type="ECO:0000256" key="20">
    <source>
        <dbReference type="PIRSR" id="PIRSR600829-1"/>
    </source>
</evidence>
<dbReference type="GO" id="GO:0046872">
    <property type="term" value="F:metal ion binding"/>
    <property type="evidence" value="ECO:0007669"/>
    <property type="project" value="UniProtKB-KW"/>
</dbReference>
<evidence type="ECO:0000256" key="3">
    <source>
        <dbReference type="ARBA" id="ARBA00012133"/>
    </source>
</evidence>
<feature type="binding site" evidence="21">
    <location>
        <position position="106"/>
    </location>
    <ligand>
        <name>substrate</name>
    </ligand>
</feature>
<evidence type="ECO:0000256" key="15">
    <source>
        <dbReference type="ARBA" id="ARBA00022989"/>
    </source>
</evidence>
<evidence type="ECO:0000256" key="12">
    <source>
        <dbReference type="ARBA" id="ARBA00022777"/>
    </source>
</evidence>
<evidence type="ECO:0000256" key="1">
    <source>
        <dbReference type="ARBA" id="ARBA00004429"/>
    </source>
</evidence>
<keyword evidence="10 23" id="KW-0479">Metal-binding</keyword>
<evidence type="ECO:0000256" key="16">
    <source>
        <dbReference type="ARBA" id="ARBA00023098"/>
    </source>
</evidence>
<dbReference type="PANTHER" id="PTHR34299:SF1">
    <property type="entry name" value="DIACYLGLYCEROL KINASE"/>
    <property type="match status" value="1"/>
</dbReference>
<dbReference type="EC" id="2.7.1.107" evidence="3 24"/>
<keyword evidence="18" id="KW-0594">Phospholipid biosynthesis</keyword>
<evidence type="ECO:0000256" key="19">
    <source>
        <dbReference type="ARBA" id="ARBA00023264"/>
    </source>
</evidence>